<proteinExistence type="inferred from homology"/>
<evidence type="ECO:0000313" key="5">
    <source>
        <dbReference type="EnsemblMetazoa" id="BGLB026967-PA"/>
    </source>
</evidence>
<dbReference type="InterPro" id="IPR042626">
    <property type="entry name" value="THOC6"/>
</dbReference>
<evidence type="ECO:0000256" key="1">
    <source>
        <dbReference type="ARBA" id="ARBA00009728"/>
    </source>
</evidence>
<accession>A0A2C9L4G1</accession>
<evidence type="ECO:0000256" key="4">
    <source>
        <dbReference type="PROSITE-ProRule" id="PRU00221"/>
    </source>
</evidence>
<dbReference type="Pfam" id="PF00400">
    <property type="entry name" value="WD40"/>
    <property type="match status" value="1"/>
</dbReference>
<dbReference type="GO" id="GO:0000346">
    <property type="term" value="C:transcription export complex"/>
    <property type="evidence" value="ECO:0007669"/>
    <property type="project" value="TreeGrafter"/>
</dbReference>
<dbReference type="PANTHER" id="PTHR44411:SF1">
    <property type="entry name" value="THO COMPLEX SUBUNIT 6 HOMOLOG"/>
    <property type="match status" value="1"/>
</dbReference>
<dbReference type="InterPro" id="IPR015943">
    <property type="entry name" value="WD40/YVTN_repeat-like_dom_sf"/>
</dbReference>
<feature type="repeat" description="WD" evidence="4">
    <location>
        <begin position="158"/>
        <end position="199"/>
    </location>
</feature>
<dbReference type="GO" id="GO:0006406">
    <property type="term" value="P:mRNA export from nucleus"/>
    <property type="evidence" value="ECO:0007669"/>
    <property type="project" value="TreeGrafter"/>
</dbReference>
<keyword evidence="2 4" id="KW-0853">WD repeat</keyword>
<dbReference type="SUPFAM" id="SSF50978">
    <property type="entry name" value="WD40 repeat-like"/>
    <property type="match status" value="1"/>
</dbReference>
<dbReference type="PROSITE" id="PS50082">
    <property type="entry name" value="WD_REPEATS_2"/>
    <property type="match status" value="1"/>
</dbReference>
<evidence type="ECO:0000256" key="3">
    <source>
        <dbReference type="ARBA" id="ARBA00022737"/>
    </source>
</evidence>
<dbReference type="InterPro" id="IPR036322">
    <property type="entry name" value="WD40_repeat_dom_sf"/>
</dbReference>
<evidence type="ECO:0000313" key="6">
    <source>
        <dbReference type="Proteomes" id="UP000076420"/>
    </source>
</evidence>
<keyword evidence="3" id="KW-0677">Repeat</keyword>
<reference evidence="5" key="1">
    <citation type="submission" date="2020-05" db="UniProtKB">
        <authorList>
            <consortium name="EnsemblMetazoa"/>
        </authorList>
    </citation>
    <scope>IDENTIFICATION</scope>
    <source>
        <strain evidence="5">BB02</strain>
    </source>
</reference>
<dbReference type="SMART" id="SM00320">
    <property type="entry name" value="WD40"/>
    <property type="match status" value="4"/>
</dbReference>
<dbReference type="PROSITE" id="PS50294">
    <property type="entry name" value="WD_REPEATS_REGION"/>
    <property type="match status" value="1"/>
</dbReference>
<name>A0A2C9L4G1_BIOGL</name>
<dbReference type="OrthoDB" id="273067at2759"/>
<dbReference type="KEGG" id="bgt:106075247"/>
<dbReference type="InterPro" id="IPR001680">
    <property type="entry name" value="WD40_rpt"/>
</dbReference>
<dbReference type="PROSITE" id="PS00678">
    <property type="entry name" value="WD_REPEATS_1"/>
    <property type="match status" value="1"/>
</dbReference>
<dbReference type="VEuPathDB" id="VectorBase:BGLB026967"/>
<sequence>MHLKESRQACLYMLHNVVYDTKFSPCGKYLAAANKFGDIALFSLTAALSPDASDESKCPIFSFHVYDHGGIYSLCSTDIFLICAGEGDIQAYKWSDIIAKNPKVAWSLSIPKKGVFSHAEINSCVIHQDSSSMVLYAGAGDHLVHSWDIENGSYLNSFSGHTDYIHSIVTKDDGKNLISASEDGTAVIWDVRLKEAAQVVKPFENEKCARPHIGKWLKCLTVDEDNYWLLLGGGPTLATWHLKTLTPTATYETPGVAQHVALFHEDKILSAGSSNHLNHWSIAGEHKMAVPVNPSSIFSIDINHNSKSNKVLTVAGSSDKIDVCSNFGYTAFSLTFVPPLS</sequence>
<dbReference type="PANTHER" id="PTHR44411">
    <property type="entry name" value="THO COMPLEX SUBUNIT 6 HOMOLOG"/>
    <property type="match status" value="1"/>
</dbReference>
<dbReference type="Proteomes" id="UP000076420">
    <property type="component" value="Unassembled WGS sequence"/>
</dbReference>
<comment type="similarity">
    <text evidence="1">Belongs to the WD repeat THOC6 family.</text>
</comment>
<gene>
    <name evidence="5" type="primary">106075247</name>
</gene>
<organism evidence="5 6">
    <name type="scientific">Biomphalaria glabrata</name>
    <name type="common">Bloodfluke planorb</name>
    <name type="synonym">Freshwater snail</name>
    <dbReference type="NCBI Taxonomy" id="6526"/>
    <lineage>
        <taxon>Eukaryota</taxon>
        <taxon>Metazoa</taxon>
        <taxon>Spiralia</taxon>
        <taxon>Lophotrochozoa</taxon>
        <taxon>Mollusca</taxon>
        <taxon>Gastropoda</taxon>
        <taxon>Heterobranchia</taxon>
        <taxon>Euthyneura</taxon>
        <taxon>Panpulmonata</taxon>
        <taxon>Hygrophila</taxon>
        <taxon>Lymnaeoidea</taxon>
        <taxon>Planorbidae</taxon>
        <taxon>Biomphalaria</taxon>
    </lineage>
</organism>
<dbReference type="RefSeq" id="XP_013091645.2">
    <property type="nucleotide sequence ID" value="XM_013236191.2"/>
</dbReference>
<dbReference type="STRING" id="6526.A0A2C9L4G1"/>
<dbReference type="InterPro" id="IPR019775">
    <property type="entry name" value="WD40_repeat_CS"/>
</dbReference>
<dbReference type="Gene3D" id="2.130.10.10">
    <property type="entry name" value="YVTN repeat-like/Quinoprotein amine dehydrogenase"/>
    <property type="match status" value="1"/>
</dbReference>
<dbReference type="VEuPathDB" id="VectorBase:BGLAX_037656"/>
<dbReference type="AlphaFoldDB" id="A0A2C9L4G1"/>
<evidence type="ECO:0000256" key="2">
    <source>
        <dbReference type="ARBA" id="ARBA00022574"/>
    </source>
</evidence>
<dbReference type="EnsemblMetazoa" id="BGLB026967-RA">
    <property type="protein sequence ID" value="BGLB026967-PA"/>
    <property type="gene ID" value="BGLB026967"/>
</dbReference>
<dbReference type="GO" id="GO:0000347">
    <property type="term" value="C:THO complex"/>
    <property type="evidence" value="ECO:0007669"/>
    <property type="project" value="TreeGrafter"/>
</dbReference>
<protein>
    <submittedName>
        <fullName evidence="5">Uncharacterized protein</fullName>
    </submittedName>
</protein>